<accession>A0A6I6CZH8</accession>
<dbReference type="PANTHER" id="PTHR21485:SF6">
    <property type="entry name" value="N-ACYLNEURAMINATE CYTIDYLYLTRANSFERASE-RELATED"/>
    <property type="match status" value="1"/>
</dbReference>
<keyword evidence="1" id="KW-0808">Transferase</keyword>
<evidence type="ECO:0000313" key="1">
    <source>
        <dbReference type="EMBL" id="QGT78058.1"/>
    </source>
</evidence>
<name>A0A6I6CZH8_9GAMM</name>
<gene>
    <name evidence="1" type="primary">pseF</name>
    <name evidence="1" type="ORF">GM160_03640</name>
</gene>
<dbReference type="KEGG" id="ghl:GM160_03640"/>
<dbReference type="Proteomes" id="UP000427716">
    <property type="component" value="Chromosome"/>
</dbReference>
<keyword evidence="1" id="KW-0548">Nucleotidyltransferase</keyword>
<proteinExistence type="predicted"/>
<dbReference type="InterPro" id="IPR003329">
    <property type="entry name" value="Cytidylyl_trans"/>
</dbReference>
<dbReference type="Gene3D" id="3.90.550.10">
    <property type="entry name" value="Spore Coat Polysaccharide Biosynthesis Protein SpsA, Chain A"/>
    <property type="match status" value="1"/>
</dbReference>
<organism evidence="1 2">
    <name type="scientific">Guyparkeria halophila</name>
    <dbReference type="NCBI Taxonomy" id="47960"/>
    <lineage>
        <taxon>Bacteria</taxon>
        <taxon>Pseudomonadati</taxon>
        <taxon>Pseudomonadota</taxon>
        <taxon>Gammaproteobacteria</taxon>
        <taxon>Chromatiales</taxon>
        <taxon>Thioalkalibacteraceae</taxon>
        <taxon>Guyparkeria</taxon>
    </lineage>
</organism>
<keyword evidence="2" id="KW-1185">Reference proteome</keyword>
<dbReference type="CDD" id="cd02513">
    <property type="entry name" value="CMP-NeuAc_Synthase"/>
    <property type="match status" value="1"/>
</dbReference>
<dbReference type="InterPro" id="IPR029044">
    <property type="entry name" value="Nucleotide-diphossugar_trans"/>
</dbReference>
<dbReference type="SUPFAM" id="SSF53448">
    <property type="entry name" value="Nucleotide-diphospho-sugar transferases"/>
    <property type="match status" value="1"/>
</dbReference>
<dbReference type="EC" id="2.7.7.81" evidence="1"/>
<dbReference type="EMBL" id="CP046415">
    <property type="protein sequence ID" value="QGT78058.1"/>
    <property type="molecule type" value="Genomic_DNA"/>
</dbReference>
<protein>
    <submittedName>
        <fullName evidence="1">Pseudaminic acid cytidylyltransferase</fullName>
        <ecNumber evidence="1">2.7.7.81</ecNumber>
    </submittedName>
</protein>
<evidence type="ECO:0000313" key="2">
    <source>
        <dbReference type="Proteomes" id="UP000427716"/>
    </source>
</evidence>
<dbReference type="AlphaFoldDB" id="A0A6I6CZH8"/>
<dbReference type="NCBIfam" id="TIGR03584">
    <property type="entry name" value="PseF"/>
    <property type="match status" value="1"/>
</dbReference>
<dbReference type="Pfam" id="PF02348">
    <property type="entry name" value="CTP_transf_3"/>
    <property type="match status" value="1"/>
</dbReference>
<dbReference type="InterPro" id="IPR020039">
    <property type="entry name" value="PseF"/>
</dbReference>
<dbReference type="GO" id="GO:0008781">
    <property type="term" value="F:N-acylneuraminate cytidylyltransferase activity"/>
    <property type="evidence" value="ECO:0007669"/>
    <property type="project" value="TreeGrafter"/>
</dbReference>
<dbReference type="InterPro" id="IPR050793">
    <property type="entry name" value="CMP-NeuNAc_synthase"/>
</dbReference>
<sequence length="236" mass="26532">MNVKIALIPARGGSKRIPRKNIRLFHGKPIIAYSIEAACRSGLFDRVIVSTDDEEIASTARDYGAETPFLRPKPLADDDAGTGAVIQHALDWLAENDAEPEYLCTIYATAPLISEDDLAEGLSRLQASDAVHAISTTSMPYPIQRAFRITAAGRIEMFQPENFHKKSQDLEPGYHDAGQFYWTHLGRQRLAGNRISFSEISIPIVMPRHRVLDIDTEEDWIQAELLFEAFRSRHKN</sequence>
<reference evidence="1 2" key="1">
    <citation type="submission" date="2019-11" db="EMBL/GenBank/DDBJ databases">
        <authorList>
            <person name="Zhang J."/>
            <person name="Sun C."/>
        </authorList>
    </citation>
    <scope>NUCLEOTIDE SEQUENCE [LARGE SCALE GENOMIC DNA]</scope>
    <source>
        <strain evidence="2">sp2</strain>
    </source>
</reference>
<dbReference type="PANTHER" id="PTHR21485">
    <property type="entry name" value="HAD SUPERFAMILY MEMBERS CMAS AND KDSC"/>
    <property type="match status" value="1"/>
</dbReference>